<evidence type="ECO:0000313" key="1">
    <source>
        <dbReference type="EMBL" id="AZE55393.1"/>
    </source>
</evidence>
<dbReference type="EMBL" id="CP027754">
    <property type="protein sequence ID" value="AZE55393.1"/>
    <property type="molecule type" value="Genomic_DNA"/>
</dbReference>
<dbReference type="AlphaFoldDB" id="A0A3G7U7V7"/>
<name>A0A3G7U7V7_9PSED</name>
<reference evidence="1 2" key="1">
    <citation type="submission" date="2018-03" db="EMBL/GenBank/DDBJ databases">
        <title>Diversity of phytobeneficial traits revealed by whole-genome analysis of worldwide-isolated phenazine-producing Pseudomonas spp.</title>
        <authorList>
            <person name="Biessy A."/>
            <person name="Novinscak A."/>
            <person name="Blom J."/>
            <person name="Leger G."/>
            <person name="Thomashow L.S."/>
            <person name="Cazorla F.M."/>
            <person name="Josic D."/>
            <person name="Filion M."/>
        </authorList>
    </citation>
    <scope>NUCLEOTIDE SEQUENCE [LARGE SCALE GENOMIC DNA]</scope>
    <source>
        <strain evidence="1 2">30B</strain>
    </source>
</reference>
<organism evidence="1 2">
    <name type="scientific">Pseudomonas synxantha</name>
    <dbReference type="NCBI Taxonomy" id="47883"/>
    <lineage>
        <taxon>Bacteria</taxon>
        <taxon>Pseudomonadati</taxon>
        <taxon>Pseudomonadota</taxon>
        <taxon>Gammaproteobacteria</taxon>
        <taxon>Pseudomonadales</taxon>
        <taxon>Pseudomonadaceae</taxon>
        <taxon>Pseudomonas</taxon>
    </lineage>
</organism>
<gene>
    <name evidence="1" type="ORF">C4K03_3238</name>
</gene>
<evidence type="ECO:0000313" key="2">
    <source>
        <dbReference type="Proteomes" id="UP000268696"/>
    </source>
</evidence>
<sequence>MQAPVDVQPDDLARMAIMEGRTEPKTAVRSNPHSCYEHVQVAKQAEITVGTERALPLCEKHL</sequence>
<protein>
    <submittedName>
        <fullName evidence="1">Uncharacterized protein</fullName>
    </submittedName>
</protein>
<accession>A0A3G7U7V7</accession>
<dbReference type="RefSeq" id="WP_124377973.1">
    <property type="nucleotide sequence ID" value="NZ_CP027754.1"/>
</dbReference>
<dbReference type="Proteomes" id="UP000268696">
    <property type="component" value="Chromosome"/>
</dbReference>
<proteinExistence type="predicted"/>